<organism evidence="7 8">
    <name type="scientific">Xylanibacter ruminicola</name>
    <name type="common">Prevotella ruminicola</name>
    <dbReference type="NCBI Taxonomy" id="839"/>
    <lineage>
        <taxon>Bacteria</taxon>
        <taxon>Pseudomonadati</taxon>
        <taxon>Bacteroidota</taxon>
        <taxon>Bacteroidia</taxon>
        <taxon>Bacteroidales</taxon>
        <taxon>Prevotellaceae</taxon>
        <taxon>Xylanibacter</taxon>
    </lineage>
</organism>
<keyword evidence="3 5" id="KW-0067">ATP-binding</keyword>
<dbReference type="NCBIfam" id="TIGR00152">
    <property type="entry name" value="dephospho-CoA kinase"/>
    <property type="match status" value="1"/>
</dbReference>
<dbReference type="AlphaFoldDB" id="A0A1H4ECH4"/>
<comment type="function">
    <text evidence="5">Catalyzes the phosphorylation of the 3'-hydroxyl group of dephosphocoenzyme A to form coenzyme A.</text>
</comment>
<dbReference type="Pfam" id="PF01121">
    <property type="entry name" value="CoaE"/>
    <property type="match status" value="1"/>
</dbReference>
<protein>
    <recommendedName>
        <fullName evidence="5 6">Dephospho-CoA kinase</fullName>
        <ecNumber evidence="5 6">2.7.1.24</ecNumber>
    </recommendedName>
    <alternativeName>
        <fullName evidence="5">Dephosphocoenzyme A kinase</fullName>
    </alternativeName>
</protein>
<proteinExistence type="inferred from homology"/>
<evidence type="ECO:0000256" key="2">
    <source>
        <dbReference type="ARBA" id="ARBA00022741"/>
    </source>
</evidence>
<reference evidence="7 8" key="1">
    <citation type="submission" date="2016-10" db="EMBL/GenBank/DDBJ databases">
        <authorList>
            <person name="de Groot N.N."/>
        </authorList>
    </citation>
    <scope>NUCLEOTIDE SEQUENCE [LARGE SCALE GENOMIC DNA]</scope>
    <source>
        <strain evidence="7 8">D31d</strain>
    </source>
</reference>
<keyword evidence="2 5" id="KW-0547">Nucleotide-binding</keyword>
<dbReference type="Proteomes" id="UP000182257">
    <property type="component" value="Unassembled WGS sequence"/>
</dbReference>
<keyword evidence="5 7" id="KW-0418">Kinase</keyword>
<dbReference type="UniPathway" id="UPA00241">
    <property type="reaction ID" value="UER00356"/>
</dbReference>
<dbReference type="PANTHER" id="PTHR10695">
    <property type="entry name" value="DEPHOSPHO-COA KINASE-RELATED"/>
    <property type="match status" value="1"/>
</dbReference>
<dbReference type="EC" id="2.7.1.24" evidence="5 6"/>
<evidence type="ECO:0000256" key="4">
    <source>
        <dbReference type="ARBA" id="ARBA00022993"/>
    </source>
</evidence>
<dbReference type="GO" id="GO:0015937">
    <property type="term" value="P:coenzyme A biosynthetic process"/>
    <property type="evidence" value="ECO:0007669"/>
    <property type="project" value="UniProtKB-UniRule"/>
</dbReference>
<gene>
    <name evidence="5" type="primary">coaE</name>
    <name evidence="7" type="ORF">SAMN05216462_2722</name>
</gene>
<dbReference type="InterPro" id="IPR001977">
    <property type="entry name" value="Depp_CoAkinase"/>
</dbReference>
<comment type="subcellular location">
    <subcellularLocation>
        <location evidence="5">Cytoplasm</location>
    </subcellularLocation>
</comment>
<dbReference type="GO" id="GO:0005737">
    <property type="term" value="C:cytoplasm"/>
    <property type="evidence" value="ECO:0007669"/>
    <property type="project" value="UniProtKB-SubCell"/>
</dbReference>
<dbReference type="InterPro" id="IPR027417">
    <property type="entry name" value="P-loop_NTPase"/>
</dbReference>
<dbReference type="EMBL" id="FNRF01000005">
    <property type="protein sequence ID" value="SEA82745.1"/>
    <property type="molecule type" value="Genomic_DNA"/>
</dbReference>
<dbReference type="HAMAP" id="MF_00376">
    <property type="entry name" value="Dephospho_CoA_kinase"/>
    <property type="match status" value="1"/>
</dbReference>
<dbReference type="OrthoDB" id="9812943at2"/>
<evidence type="ECO:0000313" key="7">
    <source>
        <dbReference type="EMBL" id="SEA82745.1"/>
    </source>
</evidence>
<evidence type="ECO:0000313" key="8">
    <source>
        <dbReference type="Proteomes" id="UP000182257"/>
    </source>
</evidence>
<comment type="pathway">
    <text evidence="5">Cofactor biosynthesis; coenzyme A biosynthesis; CoA from (R)-pantothenate: step 5/5.</text>
</comment>
<dbReference type="PANTHER" id="PTHR10695:SF46">
    <property type="entry name" value="BIFUNCTIONAL COENZYME A SYNTHASE-RELATED"/>
    <property type="match status" value="1"/>
</dbReference>
<evidence type="ECO:0000256" key="6">
    <source>
        <dbReference type="NCBIfam" id="TIGR00152"/>
    </source>
</evidence>
<evidence type="ECO:0000256" key="5">
    <source>
        <dbReference type="HAMAP-Rule" id="MF_00376"/>
    </source>
</evidence>
<evidence type="ECO:0000256" key="1">
    <source>
        <dbReference type="ARBA" id="ARBA00009018"/>
    </source>
</evidence>
<evidence type="ECO:0000256" key="3">
    <source>
        <dbReference type="ARBA" id="ARBA00022840"/>
    </source>
</evidence>
<comment type="similarity">
    <text evidence="1 5">Belongs to the CoaE family.</text>
</comment>
<dbReference type="GO" id="GO:0005524">
    <property type="term" value="F:ATP binding"/>
    <property type="evidence" value="ECO:0007669"/>
    <property type="project" value="UniProtKB-UniRule"/>
</dbReference>
<sequence length="188" mass="20873">MKVGITGGIGSGKSYVCRVLKEQGIEVFDCDSEAKRLMRNSPELRQQLTALIGPETYTPEGTLNKAAVAKFLLASPSNAKAIDAIVHPAVFDAFRQSGLNYMESAILFESGANVLVDKVIVVIAPKEIRLQRVMERDGISREQALQWMNRQLPQQEVIRKADFVLINDGEADIDNQINKIIKQCNKPF</sequence>
<dbReference type="RefSeq" id="WP_074761965.1">
    <property type="nucleotide sequence ID" value="NZ_FNRF01000005.1"/>
</dbReference>
<name>A0A1H4ECH4_XYLRU</name>
<keyword evidence="4 5" id="KW-0173">Coenzyme A biosynthesis</keyword>
<keyword evidence="5" id="KW-0963">Cytoplasm</keyword>
<feature type="binding site" evidence="5">
    <location>
        <begin position="10"/>
        <end position="15"/>
    </location>
    <ligand>
        <name>ATP</name>
        <dbReference type="ChEBI" id="CHEBI:30616"/>
    </ligand>
</feature>
<accession>A0A1H4ECH4</accession>
<dbReference type="GO" id="GO:0004140">
    <property type="term" value="F:dephospho-CoA kinase activity"/>
    <property type="evidence" value="ECO:0007669"/>
    <property type="project" value="UniProtKB-UniRule"/>
</dbReference>
<dbReference type="Gene3D" id="3.40.50.300">
    <property type="entry name" value="P-loop containing nucleotide triphosphate hydrolases"/>
    <property type="match status" value="1"/>
</dbReference>
<dbReference type="SUPFAM" id="SSF52540">
    <property type="entry name" value="P-loop containing nucleoside triphosphate hydrolases"/>
    <property type="match status" value="1"/>
</dbReference>
<keyword evidence="5" id="KW-0808">Transferase</keyword>
<comment type="catalytic activity">
    <reaction evidence="5">
        <text>3'-dephospho-CoA + ATP = ADP + CoA + H(+)</text>
        <dbReference type="Rhea" id="RHEA:18245"/>
        <dbReference type="ChEBI" id="CHEBI:15378"/>
        <dbReference type="ChEBI" id="CHEBI:30616"/>
        <dbReference type="ChEBI" id="CHEBI:57287"/>
        <dbReference type="ChEBI" id="CHEBI:57328"/>
        <dbReference type="ChEBI" id="CHEBI:456216"/>
        <dbReference type="EC" id="2.7.1.24"/>
    </reaction>
</comment>
<dbReference type="CDD" id="cd02022">
    <property type="entry name" value="DPCK"/>
    <property type="match status" value="1"/>
</dbReference>
<dbReference type="PROSITE" id="PS51219">
    <property type="entry name" value="DPCK"/>
    <property type="match status" value="1"/>
</dbReference>